<gene>
    <name evidence="1" type="ORF">DW007_03205</name>
</gene>
<dbReference type="Proteomes" id="UP000285201">
    <property type="component" value="Unassembled WGS sequence"/>
</dbReference>
<comment type="caution">
    <text evidence="1">The sequence shown here is derived from an EMBL/GenBank/DDBJ whole genome shotgun (WGS) entry which is preliminary data.</text>
</comment>
<evidence type="ECO:0000313" key="1">
    <source>
        <dbReference type="EMBL" id="RHL71168.1"/>
    </source>
</evidence>
<sequence length="83" mass="9749">MTKETERHVARRTMELKRKNKLVCYPKLSEADFGGCDLNIASRIAADFKFDETKKRECITRDYNKKLKACEERQNLKEEAVHA</sequence>
<name>A0A415MEN0_9FIRM</name>
<dbReference type="EMBL" id="QROY01000002">
    <property type="protein sequence ID" value="RHL71168.1"/>
    <property type="molecule type" value="Genomic_DNA"/>
</dbReference>
<dbReference type="AlphaFoldDB" id="A0A415MEN0"/>
<accession>A0A415MEN0</accession>
<proteinExistence type="predicted"/>
<evidence type="ECO:0000313" key="2">
    <source>
        <dbReference type="Proteomes" id="UP000285201"/>
    </source>
</evidence>
<organism evidence="1 2">
    <name type="scientific">Lachnospira eligens</name>
    <dbReference type="NCBI Taxonomy" id="39485"/>
    <lineage>
        <taxon>Bacteria</taxon>
        <taxon>Bacillati</taxon>
        <taxon>Bacillota</taxon>
        <taxon>Clostridia</taxon>
        <taxon>Lachnospirales</taxon>
        <taxon>Lachnospiraceae</taxon>
        <taxon>Lachnospira</taxon>
    </lineage>
</organism>
<dbReference type="RefSeq" id="WP_118370052.1">
    <property type="nucleotide sequence ID" value="NZ_QROY01000002.1"/>
</dbReference>
<protein>
    <submittedName>
        <fullName evidence="1">Uncharacterized protein</fullName>
    </submittedName>
</protein>
<reference evidence="1 2" key="1">
    <citation type="submission" date="2018-08" db="EMBL/GenBank/DDBJ databases">
        <title>A genome reference for cultivated species of the human gut microbiota.</title>
        <authorList>
            <person name="Zou Y."/>
            <person name="Xue W."/>
            <person name="Luo G."/>
        </authorList>
    </citation>
    <scope>NUCLEOTIDE SEQUENCE [LARGE SCALE GENOMIC DNA]</scope>
    <source>
        <strain evidence="1 2">AF36-7BH</strain>
    </source>
</reference>